<evidence type="ECO:0000259" key="4">
    <source>
        <dbReference type="Pfam" id="PF08241"/>
    </source>
</evidence>
<evidence type="ECO:0000256" key="2">
    <source>
        <dbReference type="ARBA" id="ARBA00022679"/>
    </source>
</evidence>
<evidence type="ECO:0000256" key="3">
    <source>
        <dbReference type="ARBA" id="ARBA00022691"/>
    </source>
</evidence>
<dbReference type="InterPro" id="IPR029063">
    <property type="entry name" value="SAM-dependent_MTases_sf"/>
</dbReference>
<accession>A0ABR4QYG9</accession>
<dbReference type="Gene3D" id="3.40.50.150">
    <property type="entry name" value="Vaccinia Virus protein VP39"/>
    <property type="match status" value="1"/>
</dbReference>
<protein>
    <submittedName>
        <fullName evidence="5">Methionine biosynthesis protein MetW-like protein</fullName>
    </submittedName>
</protein>
<keyword evidence="2" id="KW-0808">Transferase</keyword>
<keyword evidence="1" id="KW-0489">Methyltransferase</keyword>
<keyword evidence="6" id="KW-1185">Reference proteome</keyword>
<dbReference type="PANTHER" id="PTHR43464">
    <property type="entry name" value="METHYLTRANSFERASE"/>
    <property type="match status" value="1"/>
</dbReference>
<dbReference type="CDD" id="cd02440">
    <property type="entry name" value="AdoMet_MTases"/>
    <property type="match status" value="1"/>
</dbReference>
<dbReference type="SUPFAM" id="SSF53335">
    <property type="entry name" value="S-adenosyl-L-methionine-dependent methyltransferases"/>
    <property type="match status" value="1"/>
</dbReference>
<sequence length="287" mass="33023">MKMIDGIPVFSEPDRYIENYEKIARDHVAAMTPGNDNPFIEQDLWQLLEESTRELLVRHVKNGAQVLDAGVGMGRVLGPLTQYERYGIDITFDYLKCARDNGFGVAFSRIEDMPYEDNSFDAVMACDVLEHVIDLEKCCKELIRVLRPGGTLVVRVPHLDDMAAYLNEDLPYEFIHVRSFDLPTLRILFGKIHGLKYVEHSFVAPYFKDTLFKVKLLPLDSKIRALAKEADSPDHPLWMLRKASEVSNEEFRNWLFALKEEKPLIYQELAPEIFEGLEVNVVFKKPA</sequence>
<reference evidence="5 6" key="1">
    <citation type="submission" date="2014-03" db="EMBL/GenBank/DDBJ databases">
        <title>Genome sequence of Bordetella hinzii.</title>
        <authorList>
            <person name="Register K."/>
            <person name="Harvill E."/>
            <person name="Goodfield L.L."/>
            <person name="Ivanov Y.V."/>
            <person name="Meyer J.A."/>
            <person name="Muse S.J."/>
            <person name="Jacobs N."/>
            <person name="Bendor L."/>
            <person name="Smallridge W.E."/>
            <person name="Brinkac L.M."/>
            <person name="Sanka R."/>
            <person name="Kim M."/>
            <person name="Losada L."/>
        </authorList>
    </citation>
    <scope>NUCLEOTIDE SEQUENCE [LARGE SCALE GENOMIC DNA]</scope>
    <source>
        <strain evidence="5 6">OH87 BAL007II</strain>
    </source>
</reference>
<gene>
    <name evidence="5" type="ORF">L544_0084</name>
</gene>
<dbReference type="InterPro" id="IPR013216">
    <property type="entry name" value="Methyltransf_11"/>
</dbReference>
<dbReference type="Pfam" id="PF08241">
    <property type="entry name" value="Methyltransf_11"/>
    <property type="match status" value="1"/>
</dbReference>
<dbReference type="PANTHER" id="PTHR43464:SF19">
    <property type="entry name" value="UBIQUINONE BIOSYNTHESIS O-METHYLTRANSFERASE, MITOCHONDRIAL"/>
    <property type="match status" value="1"/>
</dbReference>
<organism evidence="5 6">
    <name type="scientific">Bordetella hinzii OH87 BAL007II</name>
    <dbReference type="NCBI Taxonomy" id="1331262"/>
    <lineage>
        <taxon>Bacteria</taxon>
        <taxon>Pseudomonadati</taxon>
        <taxon>Pseudomonadota</taxon>
        <taxon>Betaproteobacteria</taxon>
        <taxon>Burkholderiales</taxon>
        <taxon>Alcaligenaceae</taxon>
        <taxon>Bordetella</taxon>
    </lineage>
</organism>
<name>A0ABR4QYG9_9BORD</name>
<proteinExistence type="predicted"/>
<evidence type="ECO:0000256" key="1">
    <source>
        <dbReference type="ARBA" id="ARBA00022603"/>
    </source>
</evidence>
<evidence type="ECO:0000313" key="6">
    <source>
        <dbReference type="Proteomes" id="UP000025748"/>
    </source>
</evidence>
<dbReference type="Proteomes" id="UP000025748">
    <property type="component" value="Unassembled WGS sequence"/>
</dbReference>
<feature type="domain" description="Methyltransferase type 11" evidence="4">
    <location>
        <begin position="67"/>
        <end position="154"/>
    </location>
</feature>
<dbReference type="EMBL" id="JHEM01000021">
    <property type="protein sequence ID" value="KCB23132.1"/>
    <property type="molecule type" value="Genomic_DNA"/>
</dbReference>
<keyword evidence="3" id="KW-0949">S-adenosyl-L-methionine</keyword>
<comment type="caution">
    <text evidence="5">The sequence shown here is derived from an EMBL/GenBank/DDBJ whole genome shotgun (WGS) entry which is preliminary data.</text>
</comment>
<evidence type="ECO:0000313" key="5">
    <source>
        <dbReference type="EMBL" id="KCB23132.1"/>
    </source>
</evidence>